<protein>
    <submittedName>
        <fullName evidence="1">Uncharacterized protein</fullName>
    </submittedName>
</protein>
<dbReference type="Proteomes" id="UP001164250">
    <property type="component" value="Chromosome 10"/>
</dbReference>
<gene>
    <name evidence="1" type="ORF">Patl1_06834</name>
</gene>
<evidence type="ECO:0000313" key="2">
    <source>
        <dbReference type="Proteomes" id="UP001164250"/>
    </source>
</evidence>
<accession>A0ACC1AHR1</accession>
<keyword evidence="2" id="KW-1185">Reference proteome</keyword>
<comment type="caution">
    <text evidence="1">The sequence shown here is derived from an EMBL/GenBank/DDBJ whole genome shotgun (WGS) entry which is preliminary data.</text>
</comment>
<dbReference type="EMBL" id="CM047906">
    <property type="protein sequence ID" value="KAJ0086077.1"/>
    <property type="molecule type" value="Genomic_DNA"/>
</dbReference>
<name>A0ACC1AHR1_9ROSI</name>
<reference evidence="2" key="1">
    <citation type="journal article" date="2023" name="G3 (Bethesda)">
        <title>Genome assembly and association tests identify interacting loci associated with vigor, precocity, and sex in interspecific pistachio rootstocks.</title>
        <authorList>
            <person name="Palmer W."/>
            <person name="Jacygrad E."/>
            <person name="Sagayaradj S."/>
            <person name="Cavanaugh K."/>
            <person name="Han R."/>
            <person name="Bertier L."/>
            <person name="Beede B."/>
            <person name="Kafkas S."/>
            <person name="Golino D."/>
            <person name="Preece J."/>
            <person name="Michelmore R."/>
        </authorList>
    </citation>
    <scope>NUCLEOTIDE SEQUENCE [LARGE SCALE GENOMIC DNA]</scope>
</reference>
<evidence type="ECO:0000313" key="1">
    <source>
        <dbReference type="EMBL" id="KAJ0086077.1"/>
    </source>
</evidence>
<organism evidence="1 2">
    <name type="scientific">Pistacia atlantica</name>
    <dbReference type="NCBI Taxonomy" id="434234"/>
    <lineage>
        <taxon>Eukaryota</taxon>
        <taxon>Viridiplantae</taxon>
        <taxon>Streptophyta</taxon>
        <taxon>Embryophyta</taxon>
        <taxon>Tracheophyta</taxon>
        <taxon>Spermatophyta</taxon>
        <taxon>Magnoliopsida</taxon>
        <taxon>eudicotyledons</taxon>
        <taxon>Gunneridae</taxon>
        <taxon>Pentapetalae</taxon>
        <taxon>rosids</taxon>
        <taxon>malvids</taxon>
        <taxon>Sapindales</taxon>
        <taxon>Anacardiaceae</taxon>
        <taxon>Pistacia</taxon>
    </lineage>
</organism>
<sequence>MTVVDLKGLFPSAFIMVVSVTASTISGKPLPEKVLQMTIESSKLMGTAGGLSELAKIPAWCQEKESCRIFYCNIAFPCWLS</sequence>
<proteinExistence type="predicted"/>